<gene>
    <name evidence="7" type="ORF">Adt_00962</name>
</gene>
<dbReference type="Pfam" id="PF00560">
    <property type="entry name" value="LRR_1"/>
    <property type="match status" value="1"/>
</dbReference>
<dbReference type="InterPro" id="IPR046956">
    <property type="entry name" value="RLP23-like"/>
</dbReference>
<evidence type="ECO:0000313" key="7">
    <source>
        <dbReference type="EMBL" id="KAL2539984.1"/>
    </source>
</evidence>
<protein>
    <submittedName>
        <fullName evidence="7">Receptor like protein 1</fullName>
    </submittedName>
</protein>
<dbReference type="EMBL" id="JBFOLK010000001">
    <property type="protein sequence ID" value="KAL2539984.1"/>
    <property type="molecule type" value="Genomic_DNA"/>
</dbReference>
<keyword evidence="5" id="KW-0472">Membrane</keyword>
<dbReference type="PANTHER" id="PTHR48063:SF98">
    <property type="entry name" value="LRR RECEPTOR-LIKE SERINE_THREONINE-PROTEIN KINASE FLS2"/>
    <property type="match status" value="1"/>
</dbReference>
<dbReference type="GO" id="GO:0016020">
    <property type="term" value="C:membrane"/>
    <property type="evidence" value="ECO:0007669"/>
    <property type="project" value="UniProtKB-SubCell"/>
</dbReference>
<accession>A0ABD1VRI7</accession>
<dbReference type="PANTHER" id="PTHR48063">
    <property type="entry name" value="LRR RECEPTOR-LIKE KINASE"/>
    <property type="match status" value="1"/>
</dbReference>
<comment type="subcellular location">
    <subcellularLocation>
        <location evidence="1">Membrane</location>
        <topology evidence="1">Single-pass type I membrane protein</topology>
    </subcellularLocation>
</comment>
<evidence type="ECO:0000256" key="6">
    <source>
        <dbReference type="ARBA" id="ARBA00023180"/>
    </source>
</evidence>
<sequence>MGWPVVTGLYWWADAGLVGPSVLIPLNLVGDIPTEITSLVTLVGLNLSTNNVSRILPAHIGLMRSLYIFFDLSRNNFSGGICVGVSQLDQLRVLDLSYNNLSEKIPQNIHLQTLGASTFEEIPDLCGLPLNKTCLGDEIAQDPKIIGNANGMKDLKDEEDKLISDGFYISMAVGFFFGI</sequence>
<dbReference type="SUPFAM" id="SSF52058">
    <property type="entry name" value="L domain-like"/>
    <property type="match status" value="1"/>
</dbReference>
<evidence type="ECO:0000313" key="8">
    <source>
        <dbReference type="Proteomes" id="UP001604336"/>
    </source>
</evidence>
<organism evidence="7 8">
    <name type="scientific">Abeliophyllum distichum</name>
    <dbReference type="NCBI Taxonomy" id="126358"/>
    <lineage>
        <taxon>Eukaryota</taxon>
        <taxon>Viridiplantae</taxon>
        <taxon>Streptophyta</taxon>
        <taxon>Embryophyta</taxon>
        <taxon>Tracheophyta</taxon>
        <taxon>Spermatophyta</taxon>
        <taxon>Magnoliopsida</taxon>
        <taxon>eudicotyledons</taxon>
        <taxon>Gunneridae</taxon>
        <taxon>Pentapetalae</taxon>
        <taxon>asterids</taxon>
        <taxon>lamiids</taxon>
        <taxon>Lamiales</taxon>
        <taxon>Oleaceae</taxon>
        <taxon>Forsythieae</taxon>
        <taxon>Abeliophyllum</taxon>
    </lineage>
</organism>
<keyword evidence="4" id="KW-1133">Transmembrane helix</keyword>
<evidence type="ECO:0000256" key="3">
    <source>
        <dbReference type="ARBA" id="ARBA00022729"/>
    </source>
</evidence>
<keyword evidence="2" id="KW-0812">Transmembrane</keyword>
<proteinExistence type="predicted"/>
<name>A0ABD1VRI7_9LAMI</name>
<dbReference type="InterPro" id="IPR001611">
    <property type="entry name" value="Leu-rich_rpt"/>
</dbReference>
<keyword evidence="3" id="KW-0732">Signal</keyword>
<reference evidence="8" key="1">
    <citation type="submission" date="2024-07" db="EMBL/GenBank/DDBJ databases">
        <title>Two chromosome-level genome assemblies of Korean endemic species Abeliophyllum distichum and Forsythia ovata (Oleaceae).</title>
        <authorList>
            <person name="Jang H."/>
        </authorList>
    </citation>
    <scope>NUCLEOTIDE SEQUENCE [LARGE SCALE GENOMIC DNA]</scope>
</reference>
<dbReference type="Proteomes" id="UP001604336">
    <property type="component" value="Unassembled WGS sequence"/>
</dbReference>
<dbReference type="Gene3D" id="3.80.10.10">
    <property type="entry name" value="Ribonuclease Inhibitor"/>
    <property type="match status" value="1"/>
</dbReference>
<evidence type="ECO:0000256" key="4">
    <source>
        <dbReference type="ARBA" id="ARBA00022989"/>
    </source>
</evidence>
<evidence type="ECO:0000256" key="1">
    <source>
        <dbReference type="ARBA" id="ARBA00004479"/>
    </source>
</evidence>
<keyword evidence="8" id="KW-1185">Reference proteome</keyword>
<evidence type="ECO:0000256" key="2">
    <source>
        <dbReference type="ARBA" id="ARBA00022692"/>
    </source>
</evidence>
<dbReference type="AlphaFoldDB" id="A0ABD1VRI7"/>
<keyword evidence="6" id="KW-0325">Glycoprotein</keyword>
<dbReference type="InterPro" id="IPR032675">
    <property type="entry name" value="LRR_dom_sf"/>
</dbReference>
<evidence type="ECO:0000256" key="5">
    <source>
        <dbReference type="ARBA" id="ARBA00023136"/>
    </source>
</evidence>
<dbReference type="PROSITE" id="PS51450">
    <property type="entry name" value="LRR"/>
    <property type="match status" value="1"/>
</dbReference>
<comment type="caution">
    <text evidence="7">The sequence shown here is derived from an EMBL/GenBank/DDBJ whole genome shotgun (WGS) entry which is preliminary data.</text>
</comment>
<keyword evidence="7" id="KW-0675">Receptor</keyword>